<keyword evidence="15" id="KW-1185">Reference proteome</keyword>
<reference evidence="15" key="1">
    <citation type="submission" date="2016-10" db="EMBL/GenBank/DDBJ databases">
        <authorList>
            <person name="Varghese N."/>
            <person name="Submissions S."/>
        </authorList>
    </citation>
    <scope>NUCLEOTIDE SEQUENCE [LARGE SCALE GENOMIC DNA]</scope>
    <source>
        <strain evidence="15">DSM 9990</strain>
    </source>
</reference>
<dbReference type="PIRSF" id="PIRSF004911">
    <property type="entry name" value="DUF160"/>
    <property type="match status" value="1"/>
</dbReference>
<keyword evidence="5" id="KW-0949">S-adenosyl-L-methionine</keyword>
<dbReference type="Pfam" id="PF12544">
    <property type="entry name" value="LAM_C"/>
    <property type="match status" value="1"/>
</dbReference>
<evidence type="ECO:0000256" key="12">
    <source>
        <dbReference type="PIRSR" id="PIRSR603739-50"/>
    </source>
</evidence>
<dbReference type="GO" id="GO:0046872">
    <property type="term" value="F:metal ion binding"/>
    <property type="evidence" value="ECO:0007669"/>
    <property type="project" value="UniProtKB-KW"/>
</dbReference>
<feature type="domain" description="Radical SAM core" evidence="13">
    <location>
        <begin position="78"/>
        <end position="299"/>
    </location>
</feature>
<dbReference type="PROSITE" id="PS51918">
    <property type="entry name" value="RADICAL_SAM"/>
    <property type="match status" value="1"/>
</dbReference>
<evidence type="ECO:0000256" key="3">
    <source>
        <dbReference type="ARBA" id="ARBA00008703"/>
    </source>
</evidence>
<dbReference type="CDD" id="cd01335">
    <property type="entry name" value="Radical_SAM"/>
    <property type="match status" value="1"/>
</dbReference>
<dbReference type="Pfam" id="PF04055">
    <property type="entry name" value="Radical_SAM"/>
    <property type="match status" value="1"/>
</dbReference>
<feature type="binding site" evidence="11">
    <location>
        <position position="99"/>
    </location>
    <ligand>
        <name>[4Fe-4S] cluster</name>
        <dbReference type="ChEBI" id="CHEBI:49883"/>
        <note>4Fe-4S-S-AdoMet</note>
    </ligand>
</feature>
<evidence type="ECO:0000256" key="10">
    <source>
        <dbReference type="ARBA" id="ARBA00023235"/>
    </source>
</evidence>
<dbReference type="SFLD" id="SFLDS00029">
    <property type="entry name" value="Radical_SAM"/>
    <property type="match status" value="1"/>
</dbReference>
<keyword evidence="4 11" id="KW-0004">4Fe-4S</keyword>
<evidence type="ECO:0000259" key="13">
    <source>
        <dbReference type="PROSITE" id="PS51918"/>
    </source>
</evidence>
<evidence type="ECO:0000256" key="1">
    <source>
        <dbReference type="ARBA" id="ARBA00001933"/>
    </source>
</evidence>
<keyword evidence="6 11" id="KW-0479">Metal-binding</keyword>
<evidence type="ECO:0000256" key="5">
    <source>
        <dbReference type="ARBA" id="ARBA00022691"/>
    </source>
</evidence>
<keyword evidence="8" id="KW-0408">Iron</keyword>
<evidence type="ECO:0000313" key="15">
    <source>
        <dbReference type="Proteomes" id="UP000199611"/>
    </source>
</evidence>
<keyword evidence="9 11" id="KW-0411">Iron-sulfur</keyword>
<dbReference type="Proteomes" id="UP000199611">
    <property type="component" value="Unassembled WGS sequence"/>
</dbReference>
<dbReference type="PANTHER" id="PTHR30538:SF1">
    <property type="entry name" value="L-LYSINE 2,3-AMINOMUTASE"/>
    <property type="match status" value="1"/>
</dbReference>
<dbReference type="InterPro" id="IPR003739">
    <property type="entry name" value="Lys_aminomutase/Glu_NH3_mut"/>
</dbReference>
<dbReference type="STRING" id="39841.SAMN05660836_01199"/>
<name>A0A1I4SW19_9BACT</name>
<feature type="binding site" evidence="11">
    <location>
        <position position="96"/>
    </location>
    <ligand>
        <name>[4Fe-4S] cluster</name>
        <dbReference type="ChEBI" id="CHEBI:49883"/>
        <note>4Fe-4S-S-AdoMet</note>
    </ligand>
</feature>
<dbReference type="InterPro" id="IPR058240">
    <property type="entry name" value="rSAM_sf"/>
</dbReference>
<keyword evidence="7 12" id="KW-0663">Pyridoxal phosphate</keyword>
<evidence type="ECO:0000256" key="2">
    <source>
        <dbReference type="ARBA" id="ARBA00001966"/>
    </source>
</evidence>
<feature type="modified residue" description="N6-(pyridoxal phosphate)lysine" evidence="12">
    <location>
        <position position="304"/>
    </location>
</feature>
<evidence type="ECO:0000256" key="11">
    <source>
        <dbReference type="PIRSR" id="PIRSR004911-1"/>
    </source>
</evidence>
<comment type="cofactor">
    <cofactor evidence="1 12">
        <name>pyridoxal 5'-phosphate</name>
        <dbReference type="ChEBI" id="CHEBI:597326"/>
    </cofactor>
</comment>
<proteinExistence type="inferred from homology"/>
<dbReference type="GO" id="GO:0051539">
    <property type="term" value="F:4 iron, 4 sulfur cluster binding"/>
    <property type="evidence" value="ECO:0007669"/>
    <property type="project" value="UniProtKB-KW"/>
</dbReference>
<evidence type="ECO:0000256" key="4">
    <source>
        <dbReference type="ARBA" id="ARBA00022485"/>
    </source>
</evidence>
<sequence length="350" mass="40019">MSYTLGEIKKLIMADPDMGEVLKQYPLRITPHIARQIKRVGDPIWRQFVPDVREIKRDGGFRDPLGEEELSPVSGLVHRYPDRVLWLVTERCAAFCRFCTRKRLWATGIRNHNREDFNLALGYIEGNPKIREVILSGGDPLTLKPGVLLEILRAIRRIPHVEIIRVHTRLPVVSPKSITQATVLALKEAQPLYLNIHVNHPQELTTEVRRVLTAIADAGIPLGSQTVLLRKVNDNPETLESLFRALLTLRVRPYYLLQPDLMEGTSHFRPPLSLGIKIMKHLRHRLSGMAMPHFMVDLPGGGGKIELVPSFIRDIDDDFVYFETRTGGLARYPLEHSESRELLTLFREHL</sequence>
<evidence type="ECO:0000256" key="8">
    <source>
        <dbReference type="ARBA" id="ARBA00023004"/>
    </source>
</evidence>
<protein>
    <submittedName>
        <fullName evidence="14">L-lysine 2,3-aminomutase</fullName>
    </submittedName>
</protein>
<comment type="cofactor">
    <cofactor evidence="2">
        <name>[4Fe-4S] cluster</name>
        <dbReference type="ChEBI" id="CHEBI:49883"/>
    </cofactor>
</comment>
<evidence type="ECO:0000256" key="6">
    <source>
        <dbReference type="ARBA" id="ARBA00022723"/>
    </source>
</evidence>
<dbReference type="InterPro" id="IPR013785">
    <property type="entry name" value="Aldolase_TIM"/>
</dbReference>
<dbReference type="AlphaFoldDB" id="A0A1I4SW19"/>
<dbReference type="SFLD" id="SFLDG01070">
    <property type="entry name" value="PLP-dependent"/>
    <property type="match status" value="1"/>
</dbReference>
<dbReference type="Gene3D" id="3.20.20.70">
    <property type="entry name" value="Aldolase class I"/>
    <property type="match status" value="1"/>
</dbReference>
<dbReference type="SUPFAM" id="SSF102114">
    <property type="entry name" value="Radical SAM enzymes"/>
    <property type="match status" value="1"/>
</dbReference>
<dbReference type="InterPro" id="IPR007197">
    <property type="entry name" value="rSAM"/>
</dbReference>
<organism evidence="14 15">
    <name type="scientific">Thermodesulforhabdus norvegica</name>
    <dbReference type="NCBI Taxonomy" id="39841"/>
    <lineage>
        <taxon>Bacteria</taxon>
        <taxon>Pseudomonadati</taxon>
        <taxon>Thermodesulfobacteriota</taxon>
        <taxon>Syntrophobacteria</taxon>
        <taxon>Syntrophobacterales</taxon>
        <taxon>Thermodesulforhabdaceae</taxon>
        <taxon>Thermodesulforhabdus</taxon>
    </lineage>
</organism>
<dbReference type="EMBL" id="FOUU01000002">
    <property type="protein sequence ID" value="SFM68696.1"/>
    <property type="molecule type" value="Genomic_DNA"/>
</dbReference>
<gene>
    <name evidence="14" type="ORF">SAMN05660836_01199</name>
</gene>
<dbReference type="PANTHER" id="PTHR30538">
    <property type="entry name" value="LYSINE 2,3-AMINOMUTASE-RELATED"/>
    <property type="match status" value="1"/>
</dbReference>
<feature type="binding site" evidence="11">
    <location>
        <position position="92"/>
    </location>
    <ligand>
        <name>[4Fe-4S] cluster</name>
        <dbReference type="ChEBI" id="CHEBI:49883"/>
        <note>4Fe-4S-S-AdoMet</note>
    </ligand>
</feature>
<dbReference type="RefSeq" id="WP_177193544.1">
    <property type="nucleotide sequence ID" value="NZ_FOUU01000002.1"/>
</dbReference>
<dbReference type="NCBIfam" id="TIGR00238">
    <property type="entry name" value="KamA family radical SAM protein"/>
    <property type="match status" value="1"/>
</dbReference>
<dbReference type="GO" id="GO:0016853">
    <property type="term" value="F:isomerase activity"/>
    <property type="evidence" value="ECO:0007669"/>
    <property type="project" value="UniProtKB-KW"/>
</dbReference>
<evidence type="ECO:0000256" key="9">
    <source>
        <dbReference type="ARBA" id="ARBA00023014"/>
    </source>
</evidence>
<dbReference type="InterPro" id="IPR025895">
    <property type="entry name" value="LAM_C_dom"/>
</dbReference>
<evidence type="ECO:0000313" key="14">
    <source>
        <dbReference type="EMBL" id="SFM68696.1"/>
    </source>
</evidence>
<accession>A0A1I4SW19</accession>
<evidence type="ECO:0000256" key="7">
    <source>
        <dbReference type="ARBA" id="ARBA00022898"/>
    </source>
</evidence>
<keyword evidence="10" id="KW-0413">Isomerase</keyword>
<comment type="similarity">
    <text evidence="3">Belongs to the radical SAM superfamily. KamA family.</text>
</comment>